<evidence type="ECO:0000313" key="12">
    <source>
        <dbReference type="Proteomes" id="UP000799049"/>
    </source>
</evidence>
<comment type="cofactor">
    <cofactor evidence="1">
        <name>Zn(2+)</name>
        <dbReference type="ChEBI" id="CHEBI:29105"/>
    </cofactor>
</comment>
<dbReference type="InterPro" id="IPR007863">
    <property type="entry name" value="Peptidase_M16_C"/>
</dbReference>
<dbReference type="InterPro" id="IPR011765">
    <property type="entry name" value="Pept_M16_N"/>
</dbReference>
<dbReference type="Pfam" id="PF05193">
    <property type="entry name" value="Peptidase_M16_C"/>
    <property type="match status" value="1"/>
</dbReference>
<proteinExistence type="predicted"/>
<evidence type="ECO:0000256" key="3">
    <source>
        <dbReference type="ARBA" id="ARBA00022670"/>
    </source>
</evidence>
<dbReference type="GO" id="GO:0006508">
    <property type="term" value="P:proteolysis"/>
    <property type="evidence" value="ECO:0007669"/>
    <property type="project" value="UniProtKB-KW"/>
</dbReference>
<dbReference type="GO" id="GO:0005739">
    <property type="term" value="C:mitochondrion"/>
    <property type="evidence" value="ECO:0007669"/>
    <property type="project" value="UniProtKB-SubCell"/>
</dbReference>
<feature type="domain" description="Peptidase M16 N-terminal" evidence="9">
    <location>
        <begin position="42"/>
        <end position="187"/>
    </location>
</feature>
<dbReference type="Pfam" id="PF00675">
    <property type="entry name" value="Peptidase_M16"/>
    <property type="match status" value="1"/>
</dbReference>
<keyword evidence="7" id="KW-0482">Metalloprotease</keyword>
<dbReference type="Proteomes" id="UP000799049">
    <property type="component" value="Unassembled WGS sequence"/>
</dbReference>
<dbReference type="Gene3D" id="3.30.830.10">
    <property type="entry name" value="Metalloenzyme, LuxS/M16 peptidase-like"/>
    <property type="match status" value="2"/>
</dbReference>
<evidence type="ECO:0000256" key="7">
    <source>
        <dbReference type="ARBA" id="ARBA00023049"/>
    </source>
</evidence>
<dbReference type="PANTHER" id="PTHR11851">
    <property type="entry name" value="METALLOPROTEASE"/>
    <property type="match status" value="1"/>
</dbReference>
<feature type="domain" description="Peptidase M16 C-terminal" evidence="10">
    <location>
        <begin position="195"/>
        <end position="385"/>
    </location>
</feature>
<dbReference type="PANTHER" id="PTHR11851:SF149">
    <property type="entry name" value="GH01077P"/>
    <property type="match status" value="1"/>
</dbReference>
<name>A0A8K0AJ90_ANDGO</name>
<keyword evidence="5" id="KW-0378">Hydrolase</keyword>
<organism evidence="11 12">
    <name type="scientific">Andalucia godoyi</name>
    <name type="common">Flagellate</name>
    <dbReference type="NCBI Taxonomy" id="505711"/>
    <lineage>
        <taxon>Eukaryota</taxon>
        <taxon>Discoba</taxon>
        <taxon>Jakobida</taxon>
        <taxon>Andalucina</taxon>
        <taxon>Andaluciidae</taxon>
        <taxon>Andalucia</taxon>
    </lineage>
</organism>
<protein>
    <submittedName>
        <fullName evidence="11">Mitochondrial Complex III (CIII) ubiquinol:cytochrome c oxidoreductase matrix processing peptidase beta subunit/Core1/Qcr1/Mas1</fullName>
    </submittedName>
</protein>
<dbReference type="FunFam" id="3.30.830.10:FF:000001">
    <property type="entry name" value="Mitochondrial-processing peptidase subunit beta, mitochondrial"/>
    <property type="match status" value="1"/>
</dbReference>
<accession>A0A8K0AJ90</accession>
<dbReference type="InterPro" id="IPR011249">
    <property type="entry name" value="Metalloenz_LuxS/M16"/>
</dbReference>
<evidence type="ECO:0000256" key="1">
    <source>
        <dbReference type="ARBA" id="ARBA00001947"/>
    </source>
</evidence>
<evidence type="ECO:0000256" key="8">
    <source>
        <dbReference type="ARBA" id="ARBA00023128"/>
    </source>
</evidence>
<comment type="caution">
    <text evidence="11">The sequence shown here is derived from an EMBL/GenBank/DDBJ whole genome shotgun (WGS) entry which is preliminary data.</text>
</comment>
<dbReference type="SUPFAM" id="SSF63411">
    <property type="entry name" value="LuxS/MPP-like metallohydrolase"/>
    <property type="match status" value="2"/>
</dbReference>
<dbReference type="FunFam" id="3.30.830.10:FF:000008">
    <property type="entry name" value="Mitochondrial-processing peptidase subunit beta"/>
    <property type="match status" value="1"/>
</dbReference>
<evidence type="ECO:0000259" key="10">
    <source>
        <dbReference type="Pfam" id="PF05193"/>
    </source>
</evidence>
<evidence type="ECO:0000256" key="2">
    <source>
        <dbReference type="ARBA" id="ARBA00004173"/>
    </source>
</evidence>
<sequence length="470" mass="51690">MLFSTRVMTMASGLRRMSSANLPSHILRYPSTKMTTLPSGLRVATQERHGNTASLGVWIDTGSRFENANNNGVAHFLEHVLFKGTASRPQAALELEIESLGAHLNAYTSREMTAFYARAFANDVPKAVDIIADILQRSAISEAAVDAERQVILREKQEVENNHYEAVFDHLHAVAFQGSSLARNILGNEKNIRNMKRDDIVNYVNAFYTAPRMVVAAAGNIQHEKIVELVSRAFEKVPTVGSGPLLDASGHASAGKVRFVGADVRVRNDEMHEAHVAIGFEGASWVNPDSVPLMVAQTMLGSWSRASGAAGANMGSKLVQALVADDLVSHVSAFNTCYKDTGLFGVYVVGKPGRLDDVAYEVMHELTRMCMKTTEEDVERAKAQLKAQAMMALDDNAAVCDDIGREVLAYGRRISPAEMFALIDNVDAKVLRETMMKYVYDQEVSLAAIGPTESLPDLNRFRRLTYMLRY</sequence>
<comment type="subcellular location">
    <subcellularLocation>
        <location evidence="2">Mitochondrion</location>
    </subcellularLocation>
</comment>
<evidence type="ECO:0000256" key="6">
    <source>
        <dbReference type="ARBA" id="ARBA00022833"/>
    </source>
</evidence>
<dbReference type="OrthoDB" id="10251424at2759"/>
<evidence type="ECO:0000256" key="4">
    <source>
        <dbReference type="ARBA" id="ARBA00022723"/>
    </source>
</evidence>
<dbReference type="InterPro" id="IPR050361">
    <property type="entry name" value="MPP/UQCRC_Complex"/>
</dbReference>
<evidence type="ECO:0000256" key="5">
    <source>
        <dbReference type="ARBA" id="ARBA00022801"/>
    </source>
</evidence>
<evidence type="ECO:0000259" key="9">
    <source>
        <dbReference type="Pfam" id="PF00675"/>
    </source>
</evidence>
<keyword evidence="6" id="KW-0862">Zinc</keyword>
<gene>
    <name evidence="11" type="ORF">ANDGO_06453</name>
</gene>
<reference evidence="11" key="1">
    <citation type="submission" date="2019-09" db="EMBL/GenBank/DDBJ databases">
        <title>The Mitochondrial Proteome of the Jakobid, Andalucia godoyi, a Protist With the Most Gene-Rich and Bacteria-Like Mitochondrial Genome.</title>
        <authorList>
            <person name="Gray M.W."/>
            <person name="Burger G."/>
            <person name="Derelle R."/>
            <person name="Klimes V."/>
            <person name="Leger M."/>
            <person name="Sarrasin M."/>
            <person name="Vlcek C."/>
            <person name="Roger A.J."/>
            <person name="Elias M."/>
            <person name="Lang B.F."/>
        </authorList>
    </citation>
    <scope>NUCLEOTIDE SEQUENCE</scope>
    <source>
        <strain evidence="11">And28</strain>
    </source>
</reference>
<dbReference type="AlphaFoldDB" id="A0A8K0AJ90"/>
<keyword evidence="8" id="KW-0496">Mitochondrion</keyword>
<keyword evidence="3" id="KW-0645">Protease</keyword>
<keyword evidence="4" id="KW-0479">Metal-binding</keyword>
<evidence type="ECO:0000313" key="11">
    <source>
        <dbReference type="EMBL" id="KAF0852499.1"/>
    </source>
</evidence>
<dbReference type="GO" id="GO:0008237">
    <property type="term" value="F:metallopeptidase activity"/>
    <property type="evidence" value="ECO:0007669"/>
    <property type="project" value="UniProtKB-KW"/>
</dbReference>
<dbReference type="GO" id="GO:0046872">
    <property type="term" value="F:metal ion binding"/>
    <property type="evidence" value="ECO:0007669"/>
    <property type="project" value="UniProtKB-KW"/>
</dbReference>
<dbReference type="EMBL" id="VRVR01000033">
    <property type="protein sequence ID" value="KAF0852499.1"/>
    <property type="molecule type" value="Genomic_DNA"/>
</dbReference>
<keyword evidence="12" id="KW-1185">Reference proteome</keyword>